<comment type="caution">
    <text evidence="2">The sequence shown here is derived from an EMBL/GenBank/DDBJ whole genome shotgun (WGS) entry which is preliminary data.</text>
</comment>
<gene>
    <name evidence="2" type="ORF">QVZ43_10040</name>
</gene>
<evidence type="ECO:0000313" key="2">
    <source>
        <dbReference type="EMBL" id="MDO3722063.1"/>
    </source>
</evidence>
<evidence type="ECO:0000313" key="3">
    <source>
        <dbReference type="Proteomes" id="UP001168640"/>
    </source>
</evidence>
<keyword evidence="1" id="KW-0472">Membrane</keyword>
<keyword evidence="1" id="KW-1133">Transmembrane helix</keyword>
<keyword evidence="3" id="KW-1185">Reference proteome</keyword>
<organism evidence="2 3">
    <name type="scientific">Marinobacter suaedae</name>
    <dbReference type="NCBI Taxonomy" id="3057675"/>
    <lineage>
        <taxon>Bacteria</taxon>
        <taxon>Pseudomonadati</taxon>
        <taxon>Pseudomonadota</taxon>
        <taxon>Gammaproteobacteria</taxon>
        <taxon>Pseudomonadales</taxon>
        <taxon>Marinobacteraceae</taxon>
        <taxon>Marinobacter</taxon>
    </lineage>
</organism>
<sequence>MLLKIGHCRRRRCLLACWFIVAGILLILAGAVLHFVPSLLGWFGKLPGDINVRSENERVFVRITSMVVFSVLFTVFSICLIGEQNPGQLKKFLRNLRKGVAKPSQKH</sequence>
<dbReference type="RefSeq" id="WP_302910645.1">
    <property type="nucleotide sequence ID" value="NZ_JAUMIS010000002.1"/>
</dbReference>
<reference evidence="2" key="1">
    <citation type="submission" date="2023-07" db="EMBL/GenBank/DDBJ databases">
        <title>Marinobacter sp. chi1 genome sequencing and assembly.</title>
        <authorList>
            <person name="Park S."/>
        </authorList>
    </citation>
    <scope>NUCLEOTIDE SEQUENCE</scope>
    <source>
        <strain evidence="2">Chi1</strain>
    </source>
</reference>
<dbReference type="EMBL" id="JAUMIS010000002">
    <property type="protein sequence ID" value="MDO3722063.1"/>
    <property type="molecule type" value="Genomic_DNA"/>
</dbReference>
<feature type="transmembrane region" description="Helical" evidence="1">
    <location>
        <begin position="12"/>
        <end position="39"/>
    </location>
</feature>
<protein>
    <submittedName>
        <fullName evidence="2">DUF2905 domain-containing protein</fullName>
    </submittedName>
</protein>
<dbReference type="PANTHER" id="PTHR36443">
    <property type="entry name" value="BSR5223 PROTEIN"/>
    <property type="match status" value="1"/>
</dbReference>
<accession>A0ABT8W1N3</accession>
<keyword evidence="1" id="KW-0812">Transmembrane</keyword>
<name>A0ABT8W1N3_9GAMM</name>
<feature type="transmembrane region" description="Helical" evidence="1">
    <location>
        <begin position="59"/>
        <end position="81"/>
    </location>
</feature>
<dbReference type="Proteomes" id="UP001168640">
    <property type="component" value="Unassembled WGS sequence"/>
</dbReference>
<dbReference type="PANTHER" id="PTHR36443:SF1">
    <property type="entry name" value="BSR5223 PROTEIN"/>
    <property type="match status" value="1"/>
</dbReference>
<dbReference type="Pfam" id="PF11146">
    <property type="entry name" value="DUF2905"/>
    <property type="match status" value="1"/>
</dbReference>
<dbReference type="InterPro" id="IPR021320">
    <property type="entry name" value="DUF2905"/>
</dbReference>
<proteinExistence type="predicted"/>
<evidence type="ECO:0000256" key="1">
    <source>
        <dbReference type="SAM" id="Phobius"/>
    </source>
</evidence>